<dbReference type="GO" id="GO:0050660">
    <property type="term" value="F:flavin adenine dinucleotide binding"/>
    <property type="evidence" value="ECO:0007669"/>
    <property type="project" value="InterPro"/>
</dbReference>
<evidence type="ECO:0000313" key="12">
    <source>
        <dbReference type="EMBL" id="KIM21622.1"/>
    </source>
</evidence>
<dbReference type="HOGENOM" id="CLU_002865_6_0_1"/>
<keyword evidence="6" id="KW-0560">Oxidoreductase</keyword>
<dbReference type="Proteomes" id="UP000054097">
    <property type="component" value="Unassembled WGS sequence"/>
</dbReference>
<dbReference type="InterPro" id="IPR000172">
    <property type="entry name" value="GMC_OxRdtase_N"/>
</dbReference>
<comment type="cofactor">
    <cofactor evidence="1 8">
        <name>FAD</name>
        <dbReference type="ChEBI" id="CHEBI:57692"/>
    </cofactor>
</comment>
<feature type="domain" description="Glucose-methanol-choline oxidoreductase N-terminal" evidence="10">
    <location>
        <begin position="97"/>
        <end position="120"/>
    </location>
</feature>
<evidence type="ECO:0000256" key="6">
    <source>
        <dbReference type="ARBA" id="ARBA00023002"/>
    </source>
</evidence>
<evidence type="ECO:0000256" key="1">
    <source>
        <dbReference type="ARBA" id="ARBA00001974"/>
    </source>
</evidence>
<sequence length="643" mass="69124">MKQFLVAAIDAASFTTQSFDYVVVGSGPGGMAVASKLASDGTTKVGVVEAGDYFPDDPLIDVPINIGSTIGNPKYDWGFLTTPQAHLDGRALPFTRGKAIGGTSALNFLLFDGASKEEYNAWEEIGNNGWNWAGLLPSFKESANYTAMTPGQEVGSGFGVSDERSLGVVGSGGAIQVSYDTYYTDVSEPYVKTMNRLNVSTNMTPDSGNPIGIYNSPTTVDRKTGKRSYSAAYHIANINKSNFVVLTGARATKVNFSPSKRDGKIVASGITFQVNGTSYVVNATKEVILSAGSFQSPQLLELSGIGNATLLRSHGITPLVDLPGVGENMQDHAMAAQMWQVNTGVKTWDELRINQTFAAEAARQYNETHDGIMTSTMSTLAFMSLKTITGGNNTAYKETLSTLDTWLTSLTPLQSKQYKIQKRWIREETVPEMEFLMVPVGGFTSTAPANGTSYVIVGAVLQHPFSRGSVHINSSNPLEQPSIDPNYLSSPFDTAALVQGVTFCNKLFSTAPLSDIIATRIDPATNFTTAAHFKEYVILRSSSHSELTKFGRFVKANLFTVAHPVGTCAMAPKSLGGVVDSNLKVWGTANLRVADGSVMPHHVGAHPQSTIYAIGLKVSPFWVHVRQLKPVDLGGRNDQMCKK</sequence>
<dbReference type="PROSITE" id="PS00623">
    <property type="entry name" value="GMC_OXRED_1"/>
    <property type="match status" value="1"/>
</dbReference>
<dbReference type="InterPro" id="IPR007867">
    <property type="entry name" value="GMC_OxRtase_C"/>
</dbReference>
<feature type="active site" description="Proton donor" evidence="7">
    <location>
        <position position="563"/>
    </location>
</feature>
<accession>A0A0C2WW92</accession>
<reference evidence="13" key="2">
    <citation type="submission" date="2015-01" db="EMBL/GenBank/DDBJ databases">
        <title>Evolutionary Origins and Diversification of the Mycorrhizal Mutualists.</title>
        <authorList>
            <consortium name="DOE Joint Genome Institute"/>
            <consortium name="Mycorrhizal Genomics Consortium"/>
            <person name="Kohler A."/>
            <person name="Kuo A."/>
            <person name="Nagy L.G."/>
            <person name="Floudas D."/>
            <person name="Copeland A."/>
            <person name="Barry K.W."/>
            <person name="Cichocki N."/>
            <person name="Veneault-Fourrey C."/>
            <person name="LaButti K."/>
            <person name="Lindquist E.A."/>
            <person name="Lipzen A."/>
            <person name="Lundell T."/>
            <person name="Morin E."/>
            <person name="Murat C."/>
            <person name="Riley R."/>
            <person name="Ohm R."/>
            <person name="Sun H."/>
            <person name="Tunlid A."/>
            <person name="Henrissat B."/>
            <person name="Grigoriev I.V."/>
            <person name="Hibbett D.S."/>
            <person name="Martin F."/>
        </authorList>
    </citation>
    <scope>NUCLEOTIDE SEQUENCE [LARGE SCALE GENOMIC DNA]</scope>
    <source>
        <strain evidence="13">MAFF 305830</strain>
    </source>
</reference>
<dbReference type="PIRSF" id="PIRSF000137">
    <property type="entry name" value="Alcohol_oxidase"/>
    <property type="match status" value="1"/>
</dbReference>
<dbReference type="OrthoDB" id="269227at2759"/>
<name>A0A0C2WW92_SERVB</name>
<dbReference type="Pfam" id="PF05199">
    <property type="entry name" value="GMC_oxred_C"/>
    <property type="match status" value="1"/>
</dbReference>
<dbReference type="Pfam" id="PF00732">
    <property type="entry name" value="GMC_oxred_N"/>
    <property type="match status" value="1"/>
</dbReference>
<evidence type="ECO:0000256" key="2">
    <source>
        <dbReference type="ARBA" id="ARBA00010790"/>
    </source>
</evidence>
<feature type="active site" description="Proton acceptor" evidence="7">
    <location>
        <position position="606"/>
    </location>
</feature>
<feature type="binding site" evidence="8">
    <location>
        <position position="596"/>
    </location>
    <ligand>
        <name>FAD</name>
        <dbReference type="ChEBI" id="CHEBI:57692"/>
    </ligand>
</feature>
<evidence type="ECO:0000256" key="4">
    <source>
        <dbReference type="ARBA" id="ARBA00022729"/>
    </source>
</evidence>
<dbReference type="SUPFAM" id="SSF54373">
    <property type="entry name" value="FAD-linked reductases, C-terminal domain"/>
    <property type="match status" value="1"/>
</dbReference>
<reference evidence="12 13" key="1">
    <citation type="submission" date="2014-04" db="EMBL/GenBank/DDBJ databases">
        <authorList>
            <consortium name="DOE Joint Genome Institute"/>
            <person name="Kuo A."/>
            <person name="Zuccaro A."/>
            <person name="Kohler A."/>
            <person name="Nagy L.G."/>
            <person name="Floudas D."/>
            <person name="Copeland A."/>
            <person name="Barry K.W."/>
            <person name="Cichocki N."/>
            <person name="Veneault-Fourrey C."/>
            <person name="LaButti K."/>
            <person name="Lindquist E.A."/>
            <person name="Lipzen A."/>
            <person name="Lundell T."/>
            <person name="Morin E."/>
            <person name="Murat C."/>
            <person name="Sun H."/>
            <person name="Tunlid A."/>
            <person name="Henrissat B."/>
            <person name="Grigoriev I.V."/>
            <person name="Hibbett D.S."/>
            <person name="Martin F."/>
            <person name="Nordberg H.P."/>
            <person name="Cantor M.N."/>
            <person name="Hua S.X."/>
        </authorList>
    </citation>
    <scope>NUCLEOTIDE SEQUENCE [LARGE SCALE GENOMIC DNA]</scope>
    <source>
        <strain evidence="12 13">MAFF 305830</strain>
    </source>
</reference>
<dbReference type="SUPFAM" id="SSF51905">
    <property type="entry name" value="FAD/NAD(P)-binding domain"/>
    <property type="match status" value="1"/>
</dbReference>
<evidence type="ECO:0000259" key="10">
    <source>
        <dbReference type="PROSITE" id="PS00623"/>
    </source>
</evidence>
<evidence type="ECO:0000256" key="7">
    <source>
        <dbReference type="PIRSR" id="PIRSR000137-1"/>
    </source>
</evidence>
<keyword evidence="13" id="KW-1185">Reference proteome</keyword>
<dbReference type="AlphaFoldDB" id="A0A0C2WW92"/>
<comment type="similarity">
    <text evidence="2 9">Belongs to the GMC oxidoreductase family.</text>
</comment>
<keyword evidence="4" id="KW-0732">Signal</keyword>
<dbReference type="PANTHER" id="PTHR11552:SF201">
    <property type="entry name" value="GLUCOSE-METHANOL-CHOLINE OXIDOREDUCTASE N-TERMINAL DOMAIN-CONTAINING PROTEIN"/>
    <property type="match status" value="1"/>
</dbReference>
<dbReference type="Gene3D" id="3.50.50.60">
    <property type="entry name" value="FAD/NAD(P)-binding domain"/>
    <property type="match status" value="1"/>
</dbReference>
<evidence type="ECO:0000313" key="13">
    <source>
        <dbReference type="Proteomes" id="UP000054097"/>
    </source>
</evidence>
<dbReference type="Gene3D" id="3.30.560.10">
    <property type="entry name" value="Glucose Oxidase, domain 3"/>
    <property type="match status" value="1"/>
</dbReference>
<evidence type="ECO:0000259" key="11">
    <source>
        <dbReference type="PROSITE" id="PS00624"/>
    </source>
</evidence>
<dbReference type="STRING" id="933852.A0A0C2WW92"/>
<dbReference type="EMBL" id="KN824376">
    <property type="protein sequence ID" value="KIM21622.1"/>
    <property type="molecule type" value="Genomic_DNA"/>
</dbReference>
<feature type="binding site" evidence="8">
    <location>
        <position position="103"/>
    </location>
    <ligand>
        <name>FAD</name>
        <dbReference type="ChEBI" id="CHEBI:57692"/>
    </ligand>
</feature>
<dbReference type="InterPro" id="IPR036188">
    <property type="entry name" value="FAD/NAD-bd_sf"/>
</dbReference>
<feature type="binding site" evidence="8">
    <location>
        <begin position="607"/>
        <end position="608"/>
    </location>
    <ligand>
        <name>FAD</name>
        <dbReference type="ChEBI" id="CHEBI:57692"/>
    </ligand>
</feature>
<proteinExistence type="inferred from homology"/>
<keyword evidence="3 9" id="KW-0285">Flavoprotein</keyword>
<organism evidence="12 13">
    <name type="scientific">Serendipita vermifera MAFF 305830</name>
    <dbReference type="NCBI Taxonomy" id="933852"/>
    <lineage>
        <taxon>Eukaryota</taxon>
        <taxon>Fungi</taxon>
        <taxon>Dikarya</taxon>
        <taxon>Basidiomycota</taxon>
        <taxon>Agaricomycotina</taxon>
        <taxon>Agaricomycetes</taxon>
        <taxon>Sebacinales</taxon>
        <taxon>Serendipitaceae</taxon>
        <taxon>Serendipita</taxon>
    </lineage>
</organism>
<feature type="domain" description="Glucose-methanol-choline oxidoreductase N-terminal" evidence="11">
    <location>
        <begin position="292"/>
        <end position="306"/>
    </location>
</feature>
<dbReference type="InterPro" id="IPR012132">
    <property type="entry name" value="GMC_OxRdtase"/>
</dbReference>
<evidence type="ECO:0000256" key="3">
    <source>
        <dbReference type="ARBA" id="ARBA00022630"/>
    </source>
</evidence>
<evidence type="ECO:0000256" key="5">
    <source>
        <dbReference type="ARBA" id="ARBA00022827"/>
    </source>
</evidence>
<evidence type="ECO:0000256" key="9">
    <source>
        <dbReference type="RuleBase" id="RU003968"/>
    </source>
</evidence>
<evidence type="ECO:0000256" key="8">
    <source>
        <dbReference type="PIRSR" id="PIRSR000137-2"/>
    </source>
</evidence>
<gene>
    <name evidence="12" type="ORF">M408DRAFT_80258</name>
</gene>
<protein>
    <submittedName>
        <fullName evidence="12">GMC oxidoreductase</fullName>
    </submittedName>
</protein>
<dbReference type="GO" id="GO:0016614">
    <property type="term" value="F:oxidoreductase activity, acting on CH-OH group of donors"/>
    <property type="evidence" value="ECO:0007669"/>
    <property type="project" value="InterPro"/>
</dbReference>
<dbReference type="PROSITE" id="PS00624">
    <property type="entry name" value="GMC_OXRED_2"/>
    <property type="match status" value="1"/>
</dbReference>
<keyword evidence="5 8" id="KW-0274">FAD</keyword>
<dbReference type="PANTHER" id="PTHR11552">
    <property type="entry name" value="GLUCOSE-METHANOL-CHOLINE GMC OXIDOREDUCTASE"/>
    <property type="match status" value="1"/>
</dbReference>